<organism evidence="1 2">
    <name type="scientific">Pseudoxanthomonas mexicana</name>
    <dbReference type="NCBI Taxonomy" id="128785"/>
    <lineage>
        <taxon>Bacteria</taxon>
        <taxon>Pseudomonadati</taxon>
        <taxon>Pseudomonadota</taxon>
        <taxon>Gammaproteobacteria</taxon>
        <taxon>Lysobacterales</taxon>
        <taxon>Lysobacteraceae</taxon>
        <taxon>Pseudoxanthomonas</taxon>
    </lineage>
</organism>
<proteinExistence type="predicted"/>
<protein>
    <submittedName>
        <fullName evidence="1">Uncharacterized protein</fullName>
    </submittedName>
</protein>
<evidence type="ECO:0000313" key="1">
    <source>
        <dbReference type="EMBL" id="QNN76567.1"/>
    </source>
</evidence>
<reference evidence="1 2" key="1">
    <citation type="submission" date="2020-08" db="EMBL/GenBank/DDBJ databases">
        <title>Streptomycin Non-resistant strain, P. mexicana.</title>
        <authorList>
            <person name="Ganesh-Kumar S."/>
            <person name="Zhe T."/>
            <person name="Yu Z."/>
            <person name="Min Y."/>
        </authorList>
    </citation>
    <scope>NUCLEOTIDE SEQUENCE [LARGE SCALE GENOMIC DNA]</scope>
    <source>
        <strain evidence="1 2">GTZY2</strain>
    </source>
</reference>
<gene>
    <name evidence="1" type="ORF">IAE60_11475</name>
</gene>
<dbReference type="RefSeq" id="WP_187572344.1">
    <property type="nucleotide sequence ID" value="NZ_CP060731.1"/>
</dbReference>
<accession>A0A7G9T8Z2</accession>
<dbReference type="EMBL" id="CP060731">
    <property type="protein sequence ID" value="QNN76567.1"/>
    <property type="molecule type" value="Genomic_DNA"/>
</dbReference>
<evidence type="ECO:0000313" key="2">
    <source>
        <dbReference type="Proteomes" id="UP000515838"/>
    </source>
</evidence>
<dbReference type="AlphaFoldDB" id="A0A7G9T8Z2"/>
<dbReference type="Proteomes" id="UP000515838">
    <property type="component" value="Chromosome"/>
</dbReference>
<name>A0A7G9T8Z2_PSEMX</name>
<dbReference type="GeneID" id="81471596"/>
<sequence length="168" mass="18193">MVALLGLVACTGMRVGQTPDEAAPAATATSGTFAGEWEACPGKTPSDQCSRYVLLQRGSRICGTWFHFASGKEYSGRIVARADSSTEARRTHVCGRQSVESDIECEDGWQRIDKPLRICKGKLSDLTRADGSCFAYYHAVRMADDRRDALLAEPWMQACLSGVPGDAP</sequence>